<feature type="chain" id="PRO_5002129053" description="DUF3887 domain-containing protein" evidence="1">
    <location>
        <begin position="22"/>
        <end position="154"/>
    </location>
</feature>
<dbReference type="PATRIC" id="fig|83552.4.peg.2686"/>
<protein>
    <recommendedName>
        <fullName evidence="4">DUF3887 domain-containing protein</fullName>
    </recommendedName>
</protein>
<evidence type="ECO:0000256" key="1">
    <source>
        <dbReference type="SAM" id="SignalP"/>
    </source>
</evidence>
<gene>
    <name evidence="2" type="ORF">DB43_AQ00410</name>
</gene>
<proteinExistence type="predicted"/>
<dbReference type="RefSeq" id="WP_013924316.1">
    <property type="nucleotide sequence ID" value="NZ_BAWW01000066.1"/>
</dbReference>
<dbReference type="Proteomes" id="UP000031307">
    <property type="component" value="Unassembled WGS sequence"/>
</dbReference>
<comment type="caution">
    <text evidence="2">The sequence shown here is derived from an EMBL/GenBank/DDBJ whole genome shotgun (WGS) entry which is preliminary data.</text>
</comment>
<dbReference type="EMBL" id="JSAM01000127">
    <property type="protein sequence ID" value="KIA76235.1"/>
    <property type="molecule type" value="Genomic_DNA"/>
</dbReference>
<sequence length="154" mass="17391">MKYLFLSIALFFASFAAPNYASADYQSLLDSTSRYVEFVNQFGSEEGGAEGSESIFAPTFRKSVNGELSDETPESFLEQMEFAKIWVGGWYAQVLNVTVSPETQSATIYYICTTKEEKAYITFAMLHFNEDNQITELTTVYNLYAGQEDLVHIN</sequence>
<name>A0A0C1C4V3_9BACT</name>
<evidence type="ECO:0000313" key="2">
    <source>
        <dbReference type="EMBL" id="KIA76235.1"/>
    </source>
</evidence>
<feature type="signal peptide" evidence="1">
    <location>
        <begin position="1"/>
        <end position="21"/>
    </location>
</feature>
<reference evidence="2 3" key="1">
    <citation type="journal article" date="2014" name="Mol. Biol. Evol.">
        <title>Massive expansion of Ubiquitination-related gene families within the Chlamydiae.</title>
        <authorList>
            <person name="Domman D."/>
            <person name="Collingro A."/>
            <person name="Lagkouvardos I."/>
            <person name="Gehre L."/>
            <person name="Weinmaier T."/>
            <person name="Rattei T."/>
            <person name="Subtil A."/>
            <person name="Horn M."/>
        </authorList>
    </citation>
    <scope>NUCLEOTIDE SEQUENCE [LARGE SCALE GENOMIC DNA]</scope>
    <source>
        <strain evidence="2 3">OEW1</strain>
    </source>
</reference>
<accession>A0A0C1C4V3</accession>
<evidence type="ECO:0000313" key="3">
    <source>
        <dbReference type="Proteomes" id="UP000031307"/>
    </source>
</evidence>
<evidence type="ECO:0008006" key="4">
    <source>
        <dbReference type="Google" id="ProtNLM"/>
    </source>
</evidence>
<dbReference type="AlphaFoldDB" id="A0A0C1C4V3"/>
<organism evidence="2 3">
    <name type="scientific">Parachlamydia acanthamoebae</name>
    <dbReference type="NCBI Taxonomy" id="83552"/>
    <lineage>
        <taxon>Bacteria</taxon>
        <taxon>Pseudomonadati</taxon>
        <taxon>Chlamydiota</taxon>
        <taxon>Chlamydiia</taxon>
        <taxon>Parachlamydiales</taxon>
        <taxon>Parachlamydiaceae</taxon>
        <taxon>Parachlamydia</taxon>
    </lineage>
</organism>
<keyword evidence="1" id="KW-0732">Signal</keyword>